<feature type="domain" description="Sporulation regulator WhiA C-terminal" evidence="5">
    <location>
        <begin position="232"/>
        <end position="315"/>
    </location>
</feature>
<gene>
    <name evidence="4" type="primary">whiA</name>
    <name evidence="8" type="ORF">AXF17_02490</name>
</gene>
<dbReference type="EMBL" id="CP016199">
    <property type="protein sequence ID" value="ASS37443.1"/>
    <property type="molecule type" value="Genomic_DNA"/>
</dbReference>
<dbReference type="Pfam" id="PF14527">
    <property type="entry name" value="LAGLIDADG_WhiA"/>
    <property type="match status" value="1"/>
</dbReference>
<comment type="similarity">
    <text evidence="4">Belongs to the WhiA family.</text>
</comment>
<dbReference type="Proteomes" id="UP000214689">
    <property type="component" value="Chromosome"/>
</dbReference>
<keyword evidence="9" id="KW-1185">Reference proteome</keyword>
<evidence type="ECO:0000259" key="5">
    <source>
        <dbReference type="Pfam" id="PF02650"/>
    </source>
</evidence>
<accession>A0A223AR49</accession>
<dbReference type="InterPro" id="IPR018478">
    <property type="entry name" value="Sporu_reg_WhiA_N_dom"/>
</dbReference>
<evidence type="ECO:0000256" key="3">
    <source>
        <dbReference type="ARBA" id="ARBA00023306"/>
    </source>
</evidence>
<dbReference type="SUPFAM" id="SSF55608">
    <property type="entry name" value="Homing endonucleases"/>
    <property type="match status" value="1"/>
</dbReference>
<dbReference type="AlphaFoldDB" id="A0A223AR49"/>
<evidence type="ECO:0000256" key="4">
    <source>
        <dbReference type="HAMAP-Rule" id="MF_01420"/>
    </source>
</evidence>
<evidence type="ECO:0000259" key="7">
    <source>
        <dbReference type="Pfam" id="PF14527"/>
    </source>
</evidence>
<sequence length="320" mass="35715">MSFSSQTKGELARVMPSKKCCMLAEITGFLRVAGSLRLAGGGKFTIVASTENPAIARHYKTLIKEYFGSNAGIEVGNSQMPGKSRGNYRYRYSLVIRPEEKSLQILRETGMLLIREGDEFLSDGIYQPIVKNKCCKRSYLRGLFLGVGTMSDPKKSYHLEFVLNSMHVAQDLKKLIGSFVDMSAGLIERGEEHIVYLKRAEYISDMLGIMGANEAMLEFENIRIGRGLRREVNRISNCDNANVDRTLTAAEQQIRHIEIIKDKLGLENLDPVLRDTAELRLELPGASLSEIGEALSPPIKKPGVSKRFAKLKEIAEGLER</sequence>
<feature type="domain" description="WhiA LAGLIDADG-like" evidence="7">
    <location>
        <begin position="137"/>
        <end position="227"/>
    </location>
</feature>
<dbReference type="InterPro" id="IPR027434">
    <property type="entry name" value="Homing_endonucl"/>
</dbReference>
<reference evidence="9" key="1">
    <citation type="submission" date="2016-05" db="EMBL/GenBank/DDBJ databases">
        <authorList>
            <person name="Holder M.E."/>
            <person name="Ajami N.J."/>
            <person name="Petrosino J.F."/>
        </authorList>
    </citation>
    <scope>NUCLEOTIDE SEQUENCE [LARGE SCALE GENOMIC DNA]</scope>
    <source>
        <strain evidence="9">ATCC 700696</strain>
    </source>
</reference>
<name>A0A223AR49_9FIRM</name>
<dbReference type="Pfam" id="PF10298">
    <property type="entry name" value="WhiA_N"/>
    <property type="match status" value="1"/>
</dbReference>
<dbReference type="GO" id="GO:0043937">
    <property type="term" value="P:regulation of sporulation"/>
    <property type="evidence" value="ECO:0007669"/>
    <property type="project" value="InterPro"/>
</dbReference>
<evidence type="ECO:0000256" key="2">
    <source>
        <dbReference type="ARBA" id="ARBA00023125"/>
    </source>
</evidence>
<keyword evidence="1 4" id="KW-0132">Cell division</keyword>
<dbReference type="PANTHER" id="PTHR37307">
    <property type="entry name" value="CELL DIVISION PROTEIN WHIA-RELATED"/>
    <property type="match status" value="1"/>
</dbReference>
<evidence type="ECO:0000313" key="9">
    <source>
        <dbReference type="Proteomes" id="UP000214689"/>
    </source>
</evidence>
<dbReference type="GO" id="GO:0051301">
    <property type="term" value="P:cell division"/>
    <property type="evidence" value="ECO:0007669"/>
    <property type="project" value="UniProtKB-UniRule"/>
</dbReference>
<dbReference type="InterPro" id="IPR023054">
    <property type="entry name" value="Sporulation_regulator_WhiA_C"/>
</dbReference>
<dbReference type="InterPro" id="IPR039518">
    <property type="entry name" value="WhiA_LAGLIDADG_dom"/>
</dbReference>
<dbReference type="HAMAP" id="MF_01420">
    <property type="entry name" value="HTH_type_WhiA"/>
    <property type="match status" value="1"/>
</dbReference>
<comment type="function">
    <text evidence="4">Involved in cell division and chromosome segregation.</text>
</comment>
<feature type="domain" description="Sporulation transcription regulator WhiA N-terminal" evidence="6">
    <location>
        <begin position="19"/>
        <end position="111"/>
    </location>
</feature>
<dbReference type="RefSeq" id="WP_094233670.1">
    <property type="nucleotide sequence ID" value="NZ_CP016199.1"/>
</dbReference>
<dbReference type="InterPro" id="IPR003802">
    <property type="entry name" value="Sporulation_regulator_WhiA"/>
</dbReference>
<dbReference type="GO" id="GO:0003677">
    <property type="term" value="F:DNA binding"/>
    <property type="evidence" value="ECO:0007669"/>
    <property type="project" value="UniProtKB-UniRule"/>
</dbReference>
<organism evidence="8 9">
    <name type="scientific">Mogibacterium pumilum</name>
    <dbReference type="NCBI Taxonomy" id="86332"/>
    <lineage>
        <taxon>Bacteria</taxon>
        <taxon>Bacillati</taxon>
        <taxon>Bacillota</taxon>
        <taxon>Clostridia</taxon>
        <taxon>Peptostreptococcales</taxon>
        <taxon>Anaerovoracaceae</taxon>
        <taxon>Mogibacterium</taxon>
    </lineage>
</organism>
<dbReference type="Gene3D" id="3.10.28.10">
    <property type="entry name" value="Homing endonucleases"/>
    <property type="match status" value="1"/>
</dbReference>
<evidence type="ECO:0000313" key="8">
    <source>
        <dbReference type="EMBL" id="ASS37443.1"/>
    </source>
</evidence>
<dbReference type="PANTHER" id="PTHR37307:SF1">
    <property type="entry name" value="CELL DIVISION PROTEIN WHIA-RELATED"/>
    <property type="match status" value="1"/>
</dbReference>
<protein>
    <recommendedName>
        <fullName evidence="4">Probable cell division protein WhiA</fullName>
    </recommendedName>
</protein>
<proteinExistence type="inferred from homology"/>
<dbReference type="NCBIfam" id="TIGR00647">
    <property type="entry name" value="DNA_bind_WhiA"/>
    <property type="match status" value="1"/>
</dbReference>
<dbReference type="OrthoDB" id="401278at2"/>
<evidence type="ECO:0000256" key="1">
    <source>
        <dbReference type="ARBA" id="ARBA00022618"/>
    </source>
</evidence>
<keyword evidence="3 4" id="KW-0131">Cell cycle</keyword>
<dbReference type="Pfam" id="PF02650">
    <property type="entry name" value="HTH_WhiA"/>
    <property type="match status" value="1"/>
</dbReference>
<keyword evidence="2 4" id="KW-0238">DNA-binding</keyword>
<evidence type="ECO:0000259" key="6">
    <source>
        <dbReference type="Pfam" id="PF10298"/>
    </source>
</evidence>